<dbReference type="Gene3D" id="1.10.510.40">
    <property type="match status" value="1"/>
</dbReference>
<protein>
    <submittedName>
        <fullName evidence="4">Rhizobactin siderophore biosynthesis protein RhbC</fullName>
    </submittedName>
</protein>
<dbReference type="AlphaFoldDB" id="A0A6A7ZIQ6"/>
<proteinExistence type="inferred from homology"/>
<dbReference type="InterPro" id="IPR037455">
    <property type="entry name" value="LucA/IucC-like"/>
</dbReference>
<evidence type="ECO:0000313" key="4">
    <source>
        <dbReference type="EMBL" id="MQW02750.1"/>
    </source>
</evidence>
<evidence type="ECO:0000259" key="2">
    <source>
        <dbReference type="Pfam" id="PF04183"/>
    </source>
</evidence>
<organism evidence="4">
    <name type="scientific">Rhizobium meliloti</name>
    <name type="common">Ensifer meliloti</name>
    <name type="synonym">Sinorhizobium meliloti</name>
    <dbReference type="NCBI Taxonomy" id="382"/>
    <lineage>
        <taxon>Bacteria</taxon>
        <taxon>Pseudomonadati</taxon>
        <taxon>Pseudomonadota</taxon>
        <taxon>Alphaproteobacteria</taxon>
        <taxon>Hyphomicrobiales</taxon>
        <taxon>Rhizobiaceae</taxon>
        <taxon>Sinorhizobium/Ensifer group</taxon>
        <taxon>Sinorhizobium</taxon>
    </lineage>
</organism>
<gene>
    <name evidence="4" type="primary">rhbC</name>
    <name evidence="4" type="synonym">rhsC</name>
    <name evidence="4" type="ORF">GHK45_02555</name>
</gene>
<dbReference type="GO" id="GO:0019290">
    <property type="term" value="P:siderophore biosynthetic process"/>
    <property type="evidence" value="ECO:0007669"/>
    <property type="project" value="InterPro"/>
</dbReference>
<dbReference type="InterPro" id="IPR007310">
    <property type="entry name" value="Aerobactin_biosyn_IucA/IucC_N"/>
</dbReference>
<dbReference type="Gene3D" id="6.10.250.3370">
    <property type="match status" value="1"/>
</dbReference>
<feature type="domain" description="Aerobactin siderophore biosynthesis IucA/IucC N-terminal" evidence="2">
    <location>
        <begin position="135"/>
        <end position="369"/>
    </location>
</feature>
<dbReference type="GO" id="GO:0016881">
    <property type="term" value="F:acid-amino acid ligase activity"/>
    <property type="evidence" value="ECO:0007669"/>
    <property type="project" value="UniProtKB-ARBA"/>
</dbReference>
<reference evidence="4" key="1">
    <citation type="journal article" date="2013" name="Genome Biol.">
        <title>Comparative genomics of the core and accessory genomes of 48 Sinorhizobium strains comprising five genospecies.</title>
        <authorList>
            <person name="Sugawara M."/>
            <person name="Epstein B."/>
            <person name="Badgley B.D."/>
            <person name="Unno T."/>
            <person name="Xu L."/>
            <person name="Reese J."/>
            <person name="Gyaneshwar P."/>
            <person name="Denny R."/>
            <person name="Mudge J."/>
            <person name="Bharti A.K."/>
            <person name="Farmer A.D."/>
            <person name="May G.D."/>
            <person name="Woodward J.E."/>
            <person name="Medigue C."/>
            <person name="Vallenet D."/>
            <person name="Lajus A."/>
            <person name="Rouy Z."/>
            <person name="Martinez-Vaz B."/>
            <person name="Tiffin P."/>
            <person name="Young N.D."/>
            <person name="Sadowsky M.J."/>
        </authorList>
    </citation>
    <scope>NUCLEOTIDE SEQUENCE</scope>
    <source>
        <strain evidence="4">M30</strain>
    </source>
</reference>
<dbReference type="Pfam" id="PF04183">
    <property type="entry name" value="IucA_IucC"/>
    <property type="match status" value="1"/>
</dbReference>
<feature type="domain" description="Aerobactin siderophore biosynthesis IucA/IucC-like C-terminal" evidence="3">
    <location>
        <begin position="400"/>
        <end position="558"/>
    </location>
</feature>
<sequence length="585" mass="64618">MHAHNAATLTLRSLLNCVAREYPDHVRWLETQGHLRFMLTFPEGGGSLGLPAHYRSATGHHLFGEPVMLTDENGAKTVDAVEAISAVIERLEPSIAAKDGRVDLLNRTHSSRLLIEAALHARNGDLAALAGDEVSFVAAEQGLIAGHGIHPCPKSREGMTEAESRRYSPEFAAGFPLRWFAVESELFHTGHSQGSPSAEEWLKEAMGSDIDGLKAPLPAGDFSLLPVHPWQADQMLKDPTVAALVAAGRMIDCGEAGKPWFPTSSVRTLYRPDASFMLKMSLGVGITNSVRVNLARELLRGDDMYRFRRHELWQDFSRSYPGLTLIPDPAFMGVKIDGALIDGLSVSMRENPFTGANADRNVSLLAAVCEHLPDRGSRLGALIRNRAHLERRPLDIVARDWFERFLTIFVRPIFGLYLRHGIAMEAHQQNIVVEIEHGYPIGLFYRDNQGFFHHERAHGALVEALPGFGEPSESVFGEEPVDERLLYYAFINSVLGMVGALGREGLVSETALLAMLRRELLRLEALEGANSGIVRKMLAPTLQCKANLKTRLARMDELVGPLETQSVYLQITNPLFETEKVLAHA</sequence>
<dbReference type="InterPro" id="IPR022770">
    <property type="entry name" value="IucA/IucC-like_C"/>
</dbReference>
<comment type="caution">
    <text evidence="4">The sequence shown here is derived from an EMBL/GenBank/DDBJ whole genome shotgun (WGS) entry which is preliminary data.</text>
</comment>
<dbReference type="PANTHER" id="PTHR34384:SF5">
    <property type="entry name" value="L-2,3-DIAMINOPROPANOATE--CITRATE LIGASE"/>
    <property type="match status" value="1"/>
</dbReference>
<evidence type="ECO:0000256" key="1">
    <source>
        <dbReference type="ARBA" id="ARBA00007832"/>
    </source>
</evidence>
<dbReference type="PANTHER" id="PTHR34384">
    <property type="entry name" value="L-2,3-DIAMINOPROPANOATE--CITRATE LIGASE"/>
    <property type="match status" value="1"/>
</dbReference>
<comment type="similarity">
    <text evidence="1">Belongs to the IucA/IucC family.</text>
</comment>
<dbReference type="RefSeq" id="WP_153317893.1">
    <property type="nucleotide sequence ID" value="NZ_WISP01000027.1"/>
</dbReference>
<dbReference type="Pfam" id="PF06276">
    <property type="entry name" value="FhuF"/>
    <property type="match status" value="1"/>
</dbReference>
<evidence type="ECO:0000259" key="3">
    <source>
        <dbReference type="Pfam" id="PF06276"/>
    </source>
</evidence>
<accession>A0A6A7ZIQ6</accession>
<name>A0A6A7ZIQ6_RHIML</name>
<dbReference type="EMBL" id="WISP01000027">
    <property type="protein sequence ID" value="MQW02750.1"/>
    <property type="molecule type" value="Genomic_DNA"/>
</dbReference>